<name>A0AAW0IV52_QUESU</name>
<dbReference type="AlphaFoldDB" id="A0AAW0IV52"/>
<comment type="caution">
    <text evidence="1">The sequence shown here is derived from an EMBL/GenBank/DDBJ whole genome shotgun (WGS) entry which is preliminary data.</text>
</comment>
<gene>
    <name evidence="1" type="ORF">CFP56_041618</name>
</gene>
<evidence type="ECO:0008006" key="3">
    <source>
        <dbReference type="Google" id="ProtNLM"/>
    </source>
</evidence>
<dbReference type="EMBL" id="PKMF04000839">
    <property type="protein sequence ID" value="KAK7818217.1"/>
    <property type="molecule type" value="Genomic_DNA"/>
</dbReference>
<protein>
    <recommendedName>
        <fullName evidence="3">J domain-containing protein</fullName>
    </recommendedName>
</protein>
<keyword evidence="2" id="KW-1185">Reference proteome</keyword>
<sequence>MEQTTSLTEIKTEYQSLAKMYHSDAMIQQHHQDKTSRNRVGLQIRWQRFHRDSQHVRDALRSNGACALQPLLREHTSQFSNQRGPFGFSVEFSVKWVVSVL</sequence>
<evidence type="ECO:0000313" key="2">
    <source>
        <dbReference type="Proteomes" id="UP000237347"/>
    </source>
</evidence>
<evidence type="ECO:0000313" key="1">
    <source>
        <dbReference type="EMBL" id="KAK7818217.1"/>
    </source>
</evidence>
<organism evidence="1 2">
    <name type="scientific">Quercus suber</name>
    <name type="common">Cork oak</name>
    <dbReference type="NCBI Taxonomy" id="58331"/>
    <lineage>
        <taxon>Eukaryota</taxon>
        <taxon>Viridiplantae</taxon>
        <taxon>Streptophyta</taxon>
        <taxon>Embryophyta</taxon>
        <taxon>Tracheophyta</taxon>
        <taxon>Spermatophyta</taxon>
        <taxon>Magnoliopsida</taxon>
        <taxon>eudicotyledons</taxon>
        <taxon>Gunneridae</taxon>
        <taxon>Pentapetalae</taxon>
        <taxon>rosids</taxon>
        <taxon>fabids</taxon>
        <taxon>Fagales</taxon>
        <taxon>Fagaceae</taxon>
        <taxon>Quercus</taxon>
    </lineage>
</organism>
<proteinExistence type="predicted"/>
<accession>A0AAW0IV52</accession>
<reference evidence="1 2" key="1">
    <citation type="journal article" date="2018" name="Sci. Data">
        <title>The draft genome sequence of cork oak.</title>
        <authorList>
            <person name="Ramos A.M."/>
            <person name="Usie A."/>
            <person name="Barbosa P."/>
            <person name="Barros P.M."/>
            <person name="Capote T."/>
            <person name="Chaves I."/>
            <person name="Simoes F."/>
            <person name="Abreu I."/>
            <person name="Carrasquinho I."/>
            <person name="Faro C."/>
            <person name="Guimaraes J.B."/>
            <person name="Mendonca D."/>
            <person name="Nobrega F."/>
            <person name="Rodrigues L."/>
            <person name="Saibo N.J.M."/>
            <person name="Varela M.C."/>
            <person name="Egas C."/>
            <person name="Matos J."/>
            <person name="Miguel C.M."/>
            <person name="Oliveira M.M."/>
            <person name="Ricardo C.P."/>
            <person name="Goncalves S."/>
        </authorList>
    </citation>
    <scope>NUCLEOTIDE SEQUENCE [LARGE SCALE GENOMIC DNA]</scope>
    <source>
        <strain evidence="2">cv. HL8</strain>
    </source>
</reference>
<dbReference type="Proteomes" id="UP000237347">
    <property type="component" value="Unassembled WGS sequence"/>
</dbReference>